<dbReference type="EMBL" id="HBIX01027588">
    <property type="protein sequence ID" value="CAE0725886.1"/>
    <property type="molecule type" value="Transcribed_RNA"/>
</dbReference>
<dbReference type="PROSITE" id="PS00917">
    <property type="entry name" value="ASN_GLN_ASE_2"/>
    <property type="match status" value="1"/>
</dbReference>
<dbReference type="PIRSF" id="PIRSF001220">
    <property type="entry name" value="L-ASNase_gatD"/>
    <property type="match status" value="1"/>
</dbReference>
<organism evidence="4">
    <name type="scientific">Pseudo-nitzschia australis</name>
    <dbReference type="NCBI Taxonomy" id="44445"/>
    <lineage>
        <taxon>Eukaryota</taxon>
        <taxon>Sar</taxon>
        <taxon>Stramenopiles</taxon>
        <taxon>Ochrophyta</taxon>
        <taxon>Bacillariophyta</taxon>
        <taxon>Bacillariophyceae</taxon>
        <taxon>Bacillariophycidae</taxon>
        <taxon>Bacillariales</taxon>
        <taxon>Bacillariaceae</taxon>
        <taxon>Pseudo-nitzschia</taxon>
    </lineage>
</organism>
<dbReference type="InterPro" id="IPR036152">
    <property type="entry name" value="Asp/glu_Ase-like_sf"/>
</dbReference>
<dbReference type="PANTHER" id="PTHR11707:SF28">
    <property type="entry name" value="60 KDA LYSOPHOSPHOLIPASE"/>
    <property type="match status" value="1"/>
</dbReference>
<sequence length="209" mass="23727">MKFLFVQTGGTIDKDYPKITNGWGFEISEEPAFQRLLRDKCTHQQVPPSFEYEFMTVCRKDSTEINDFDRAELVRLVGDRLLQSEQQQQQQQQREIGNNDNHNKHANNLPFDGVVITHGTDTMAETARFLAEQHKHSHKVLPPILVTGAMLPERFSDSDASFNLGMAIAAVQLSPPGFVGICMHGLVLKHDEIDRDAVTGQFVRRLLHE</sequence>
<dbReference type="PROSITE" id="PS51732">
    <property type="entry name" value="ASN_GLN_ASE_3"/>
    <property type="match status" value="1"/>
</dbReference>
<dbReference type="PRINTS" id="PR00139">
    <property type="entry name" value="ASNGLNASE"/>
</dbReference>
<proteinExistence type="predicted"/>
<feature type="active site" evidence="1">
    <location>
        <position position="120"/>
    </location>
</feature>
<feature type="region of interest" description="Disordered" evidence="2">
    <location>
        <begin position="84"/>
        <end position="109"/>
    </location>
</feature>
<dbReference type="InterPro" id="IPR027474">
    <property type="entry name" value="L-asparaginase_N"/>
</dbReference>
<dbReference type="Gene3D" id="3.40.50.1170">
    <property type="entry name" value="L-asparaginase, N-terminal domain"/>
    <property type="match status" value="1"/>
</dbReference>
<dbReference type="PIRSF" id="PIRSF500176">
    <property type="entry name" value="L_ASNase"/>
    <property type="match status" value="1"/>
</dbReference>
<dbReference type="PANTHER" id="PTHR11707">
    <property type="entry name" value="L-ASPARAGINASE"/>
    <property type="match status" value="1"/>
</dbReference>
<gene>
    <name evidence="4" type="ORF">PAUS00366_LOCUS18643</name>
</gene>
<protein>
    <recommendedName>
        <fullName evidence="3">L-asparaginase N-terminal domain-containing protein</fullName>
    </recommendedName>
</protein>
<accession>A0A7S4EPD8</accession>
<dbReference type="AlphaFoldDB" id="A0A7S4EPD8"/>
<name>A0A7S4EPD8_9STRA</name>
<dbReference type="GO" id="GO:0004067">
    <property type="term" value="F:asparaginase activity"/>
    <property type="evidence" value="ECO:0007669"/>
    <property type="project" value="UniProtKB-UniRule"/>
</dbReference>
<reference evidence="4" key="1">
    <citation type="submission" date="2021-01" db="EMBL/GenBank/DDBJ databases">
        <authorList>
            <person name="Corre E."/>
            <person name="Pelletier E."/>
            <person name="Niang G."/>
            <person name="Scheremetjew M."/>
            <person name="Finn R."/>
            <person name="Kale V."/>
            <person name="Holt S."/>
            <person name="Cochrane G."/>
            <person name="Meng A."/>
            <person name="Brown T."/>
            <person name="Cohen L."/>
        </authorList>
    </citation>
    <scope>NUCLEOTIDE SEQUENCE</scope>
    <source>
        <strain evidence="4">10249 10 AB</strain>
    </source>
</reference>
<evidence type="ECO:0000256" key="1">
    <source>
        <dbReference type="PROSITE-ProRule" id="PRU10100"/>
    </source>
</evidence>
<dbReference type="Pfam" id="PF00710">
    <property type="entry name" value="Asparaginase"/>
    <property type="match status" value="1"/>
</dbReference>
<feature type="domain" description="L-asparaginase N-terminal" evidence="3">
    <location>
        <begin position="5"/>
        <end position="188"/>
    </location>
</feature>
<evidence type="ECO:0000259" key="3">
    <source>
        <dbReference type="Pfam" id="PF00710"/>
    </source>
</evidence>
<dbReference type="SUPFAM" id="SSF53774">
    <property type="entry name" value="Glutaminase/Asparaginase"/>
    <property type="match status" value="1"/>
</dbReference>
<evidence type="ECO:0000313" key="4">
    <source>
        <dbReference type="EMBL" id="CAE0725886.1"/>
    </source>
</evidence>
<dbReference type="InterPro" id="IPR027475">
    <property type="entry name" value="Asparaginase/glutaminase_AS2"/>
</dbReference>
<dbReference type="InterPro" id="IPR037152">
    <property type="entry name" value="L-asparaginase_N_sf"/>
</dbReference>
<dbReference type="InterPro" id="IPR006034">
    <property type="entry name" value="Asparaginase/glutaminase-like"/>
</dbReference>
<evidence type="ECO:0000256" key="2">
    <source>
        <dbReference type="SAM" id="MobiDB-lite"/>
    </source>
</evidence>